<evidence type="ECO:0000256" key="7">
    <source>
        <dbReference type="ARBA" id="ARBA00022694"/>
    </source>
</evidence>
<evidence type="ECO:0000256" key="3">
    <source>
        <dbReference type="ARBA" id="ARBA00005043"/>
    </source>
</evidence>
<dbReference type="PANTHER" id="PTHR15641:SF1">
    <property type="entry name" value="ELONGATOR COMPLEX PROTEIN 5"/>
    <property type="match status" value="1"/>
</dbReference>
<sequence>MVLLPSIVADPSGVRPHQPLILLQSSASQTCLPVLRNLIQPAGVHTLLFCLLYPPTSLVANWPNTSNGSLKVFDYTERVLGYSETHDSRDEILATVRSAPPGSLHVIIDSADTLATDLASDSQTYKFIKSLLGLITSRSQPSVLILHLLPCSLLPVLTQTHLSATLTHIIAHPPSLLTHLASSYLAPPPPAGPAEKFWTVFIPVSERANESEALVYGPEGSGTCSGGGADLPEFVVELIVRGIAVEGRKRGIERRIEAWSDTSPCHLEKLDSLKSIWSRGKLPEEPLDTKQAVSFNLKLTPSQEKARAQVPLPYAHEGQISLSPPPIGGTIFYEPDSADDIDDDDPDEDLDI</sequence>
<dbReference type="AlphaFoldDB" id="A0AAD4C275"/>
<evidence type="ECO:0000256" key="6">
    <source>
        <dbReference type="ARBA" id="ARBA00022490"/>
    </source>
</evidence>
<keyword evidence="6" id="KW-0963">Cytoplasm</keyword>
<organism evidence="10 11">
    <name type="scientific">Boletus edulis BED1</name>
    <dbReference type="NCBI Taxonomy" id="1328754"/>
    <lineage>
        <taxon>Eukaryota</taxon>
        <taxon>Fungi</taxon>
        <taxon>Dikarya</taxon>
        <taxon>Basidiomycota</taxon>
        <taxon>Agaricomycotina</taxon>
        <taxon>Agaricomycetes</taxon>
        <taxon>Agaricomycetidae</taxon>
        <taxon>Boletales</taxon>
        <taxon>Boletineae</taxon>
        <taxon>Boletaceae</taxon>
        <taxon>Boletoideae</taxon>
        <taxon>Boletus</taxon>
    </lineage>
</organism>
<feature type="compositionally biased region" description="Acidic residues" evidence="9">
    <location>
        <begin position="336"/>
        <end position="352"/>
    </location>
</feature>
<keyword evidence="8" id="KW-0539">Nucleus</keyword>
<feature type="region of interest" description="Disordered" evidence="9">
    <location>
        <begin position="318"/>
        <end position="352"/>
    </location>
</feature>
<dbReference type="Pfam" id="PF10483">
    <property type="entry name" value="Elong_Iki1"/>
    <property type="match status" value="1"/>
</dbReference>
<dbReference type="GO" id="GO:0005634">
    <property type="term" value="C:nucleus"/>
    <property type="evidence" value="ECO:0007669"/>
    <property type="project" value="UniProtKB-SubCell"/>
</dbReference>
<accession>A0AAD4C275</accession>
<dbReference type="GO" id="GO:0033588">
    <property type="term" value="C:elongator holoenzyme complex"/>
    <property type="evidence" value="ECO:0007669"/>
    <property type="project" value="InterPro"/>
</dbReference>
<keyword evidence="11" id="KW-1185">Reference proteome</keyword>
<comment type="pathway">
    <text evidence="3">tRNA modification; 5-methoxycarbonylmethyl-2-thiouridine-tRNA biosynthesis.</text>
</comment>
<dbReference type="InterPro" id="IPR019519">
    <property type="entry name" value="Elp5"/>
</dbReference>
<evidence type="ECO:0000256" key="1">
    <source>
        <dbReference type="ARBA" id="ARBA00004123"/>
    </source>
</evidence>
<gene>
    <name evidence="10" type="ORF">L210DRAFT_3392180</name>
</gene>
<dbReference type="EMBL" id="WHUW01000005">
    <property type="protein sequence ID" value="KAF8445989.1"/>
    <property type="molecule type" value="Genomic_DNA"/>
</dbReference>
<keyword evidence="7" id="KW-0819">tRNA processing</keyword>
<reference evidence="10" key="1">
    <citation type="submission" date="2019-10" db="EMBL/GenBank/DDBJ databases">
        <authorList>
            <consortium name="DOE Joint Genome Institute"/>
            <person name="Kuo A."/>
            <person name="Miyauchi S."/>
            <person name="Kiss E."/>
            <person name="Drula E."/>
            <person name="Kohler A."/>
            <person name="Sanchez-Garcia M."/>
            <person name="Andreopoulos B."/>
            <person name="Barry K.W."/>
            <person name="Bonito G."/>
            <person name="Buee M."/>
            <person name="Carver A."/>
            <person name="Chen C."/>
            <person name="Cichocki N."/>
            <person name="Clum A."/>
            <person name="Culley D."/>
            <person name="Crous P.W."/>
            <person name="Fauchery L."/>
            <person name="Girlanda M."/>
            <person name="Hayes R."/>
            <person name="Keri Z."/>
            <person name="LaButti K."/>
            <person name="Lipzen A."/>
            <person name="Lombard V."/>
            <person name="Magnuson J."/>
            <person name="Maillard F."/>
            <person name="Morin E."/>
            <person name="Murat C."/>
            <person name="Nolan M."/>
            <person name="Ohm R."/>
            <person name="Pangilinan J."/>
            <person name="Pereira M."/>
            <person name="Perotto S."/>
            <person name="Peter M."/>
            <person name="Riley R."/>
            <person name="Sitrit Y."/>
            <person name="Stielow B."/>
            <person name="Szollosi G."/>
            <person name="Zifcakova L."/>
            <person name="Stursova M."/>
            <person name="Spatafora J.W."/>
            <person name="Tedersoo L."/>
            <person name="Vaario L.-M."/>
            <person name="Yamada A."/>
            <person name="Yan M."/>
            <person name="Wang P."/>
            <person name="Xu J."/>
            <person name="Bruns T."/>
            <person name="Baldrian P."/>
            <person name="Vilgalys R."/>
            <person name="Henrissat B."/>
            <person name="Grigoriev I.V."/>
            <person name="Hibbett D."/>
            <person name="Nagy L.G."/>
            <person name="Martin F.M."/>
        </authorList>
    </citation>
    <scope>NUCLEOTIDE SEQUENCE</scope>
    <source>
        <strain evidence="10">BED1</strain>
    </source>
</reference>
<evidence type="ECO:0000256" key="5">
    <source>
        <dbReference type="ARBA" id="ARBA00020264"/>
    </source>
</evidence>
<dbReference type="Proteomes" id="UP001194468">
    <property type="component" value="Unassembled WGS sequence"/>
</dbReference>
<proteinExistence type="inferred from homology"/>
<name>A0AAD4C275_BOLED</name>
<dbReference type="Gene3D" id="3.40.50.300">
    <property type="entry name" value="P-loop containing nucleotide triphosphate hydrolases"/>
    <property type="match status" value="1"/>
</dbReference>
<dbReference type="GO" id="GO:0000049">
    <property type="term" value="F:tRNA binding"/>
    <property type="evidence" value="ECO:0007669"/>
    <property type="project" value="TreeGrafter"/>
</dbReference>
<evidence type="ECO:0000256" key="9">
    <source>
        <dbReference type="SAM" id="MobiDB-lite"/>
    </source>
</evidence>
<comment type="caution">
    <text evidence="10">The sequence shown here is derived from an EMBL/GenBank/DDBJ whole genome shotgun (WGS) entry which is preliminary data.</text>
</comment>
<evidence type="ECO:0000256" key="2">
    <source>
        <dbReference type="ARBA" id="ARBA00004496"/>
    </source>
</evidence>
<evidence type="ECO:0000313" key="10">
    <source>
        <dbReference type="EMBL" id="KAF8445989.1"/>
    </source>
</evidence>
<comment type="similarity">
    <text evidence="4">Belongs to the ELP5 family.</text>
</comment>
<dbReference type="InterPro" id="IPR027417">
    <property type="entry name" value="P-loop_NTPase"/>
</dbReference>
<dbReference type="GO" id="GO:0005829">
    <property type="term" value="C:cytosol"/>
    <property type="evidence" value="ECO:0007669"/>
    <property type="project" value="TreeGrafter"/>
</dbReference>
<protein>
    <recommendedName>
        <fullName evidence="5">Elongator complex protein 5</fullName>
    </recommendedName>
</protein>
<evidence type="ECO:0000256" key="4">
    <source>
        <dbReference type="ARBA" id="ARBA00009567"/>
    </source>
</evidence>
<dbReference type="PANTHER" id="PTHR15641">
    <property type="entry name" value="ELONGATOR COMPLEX PROTEIN 5"/>
    <property type="match status" value="1"/>
</dbReference>
<evidence type="ECO:0000313" key="11">
    <source>
        <dbReference type="Proteomes" id="UP001194468"/>
    </source>
</evidence>
<dbReference type="GO" id="GO:0002098">
    <property type="term" value="P:tRNA wobble uridine modification"/>
    <property type="evidence" value="ECO:0007669"/>
    <property type="project" value="InterPro"/>
</dbReference>
<evidence type="ECO:0000256" key="8">
    <source>
        <dbReference type="ARBA" id="ARBA00023242"/>
    </source>
</evidence>
<comment type="subcellular location">
    <subcellularLocation>
        <location evidence="2">Cytoplasm</location>
    </subcellularLocation>
    <subcellularLocation>
        <location evidence="1">Nucleus</location>
    </subcellularLocation>
</comment>
<reference evidence="10" key="2">
    <citation type="journal article" date="2020" name="Nat. Commun.">
        <title>Large-scale genome sequencing of mycorrhizal fungi provides insights into the early evolution of symbiotic traits.</title>
        <authorList>
            <person name="Miyauchi S."/>
            <person name="Kiss E."/>
            <person name="Kuo A."/>
            <person name="Drula E."/>
            <person name="Kohler A."/>
            <person name="Sanchez-Garcia M."/>
            <person name="Morin E."/>
            <person name="Andreopoulos B."/>
            <person name="Barry K.W."/>
            <person name="Bonito G."/>
            <person name="Buee M."/>
            <person name="Carver A."/>
            <person name="Chen C."/>
            <person name="Cichocki N."/>
            <person name="Clum A."/>
            <person name="Culley D."/>
            <person name="Crous P.W."/>
            <person name="Fauchery L."/>
            <person name="Girlanda M."/>
            <person name="Hayes R.D."/>
            <person name="Keri Z."/>
            <person name="LaButti K."/>
            <person name="Lipzen A."/>
            <person name="Lombard V."/>
            <person name="Magnuson J."/>
            <person name="Maillard F."/>
            <person name="Murat C."/>
            <person name="Nolan M."/>
            <person name="Ohm R.A."/>
            <person name="Pangilinan J."/>
            <person name="Pereira M.F."/>
            <person name="Perotto S."/>
            <person name="Peter M."/>
            <person name="Pfister S."/>
            <person name="Riley R."/>
            <person name="Sitrit Y."/>
            <person name="Stielow J.B."/>
            <person name="Szollosi G."/>
            <person name="Zifcakova L."/>
            <person name="Stursova M."/>
            <person name="Spatafora J.W."/>
            <person name="Tedersoo L."/>
            <person name="Vaario L.M."/>
            <person name="Yamada A."/>
            <person name="Yan M."/>
            <person name="Wang P."/>
            <person name="Xu J."/>
            <person name="Bruns T."/>
            <person name="Baldrian P."/>
            <person name="Vilgalys R."/>
            <person name="Dunand C."/>
            <person name="Henrissat B."/>
            <person name="Grigoriev I.V."/>
            <person name="Hibbett D."/>
            <person name="Nagy L.G."/>
            <person name="Martin F.M."/>
        </authorList>
    </citation>
    <scope>NUCLEOTIDE SEQUENCE</scope>
    <source>
        <strain evidence="10">BED1</strain>
    </source>
</reference>